<evidence type="ECO:0000256" key="1">
    <source>
        <dbReference type="ARBA" id="ARBA00022741"/>
    </source>
</evidence>
<evidence type="ECO:0000313" key="4">
    <source>
        <dbReference type="EMBL" id="CAF4235675.1"/>
    </source>
</evidence>
<dbReference type="GO" id="GO:0005525">
    <property type="term" value="F:GTP binding"/>
    <property type="evidence" value="ECO:0007669"/>
    <property type="project" value="UniProtKB-KW"/>
</dbReference>
<accession>A0A820DPX3</accession>
<dbReference type="GO" id="GO:0005829">
    <property type="term" value="C:cytosol"/>
    <property type="evidence" value="ECO:0007669"/>
    <property type="project" value="TreeGrafter"/>
</dbReference>
<comment type="caution">
    <text evidence="4">The sequence shown here is derived from an EMBL/GenBank/DDBJ whole genome shotgun (WGS) entry which is preliminary data.</text>
</comment>
<dbReference type="SUPFAM" id="SSF52540">
    <property type="entry name" value="P-loop containing nucleoside triphosphate hydrolases"/>
    <property type="match status" value="1"/>
</dbReference>
<dbReference type="InterPro" id="IPR022941">
    <property type="entry name" value="SRP54"/>
</dbReference>
<dbReference type="InterPro" id="IPR000897">
    <property type="entry name" value="SRP54_GTPase_dom"/>
</dbReference>
<proteinExistence type="predicted"/>
<dbReference type="AlphaFoldDB" id="A0A820DPX3"/>
<keyword evidence="1" id="KW-0547">Nucleotide-binding</keyword>
<reference evidence="4" key="1">
    <citation type="submission" date="2021-02" db="EMBL/GenBank/DDBJ databases">
        <authorList>
            <person name="Nowell W R."/>
        </authorList>
    </citation>
    <scope>NUCLEOTIDE SEQUENCE</scope>
</reference>
<sequence>MDASIGQACEAQARAFKEKVDVGSVIVTKLDGHAKGGGALSAVAATRSPMIFIGTIIGYE</sequence>
<dbReference type="PANTHER" id="PTHR11564:SF5">
    <property type="entry name" value="SIGNAL RECOGNITION PARTICLE SUBUNIT SRP54"/>
    <property type="match status" value="1"/>
</dbReference>
<dbReference type="Gene3D" id="3.40.50.300">
    <property type="entry name" value="P-loop containing nucleotide triphosphate hydrolases"/>
    <property type="match status" value="1"/>
</dbReference>
<dbReference type="GO" id="GO:0003924">
    <property type="term" value="F:GTPase activity"/>
    <property type="evidence" value="ECO:0007669"/>
    <property type="project" value="InterPro"/>
</dbReference>
<evidence type="ECO:0000313" key="5">
    <source>
        <dbReference type="Proteomes" id="UP000663866"/>
    </source>
</evidence>
<dbReference type="GO" id="GO:0005786">
    <property type="term" value="C:signal recognition particle, endoplasmic reticulum targeting"/>
    <property type="evidence" value="ECO:0007669"/>
    <property type="project" value="TreeGrafter"/>
</dbReference>
<gene>
    <name evidence="4" type="ORF">OVN521_LOCUS28226</name>
</gene>
<dbReference type="EMBL" id="CAJOBG010008125">
    <property type="protein sequence ID" value="CAF4235675.1"/>
    <property type="molecule type" value="Genomic_DNA"/>
</dbReference>
<organism evidence="4 5">
    <name type="scientific">Rotaria magnacalcarata</name>
    <dbReference type="NCBI Taxonomy" id="392030"/>
    <lineage>
        <taxon>Eukaryota</taxon>
        <taxon>Metazoa</taxon>
        <taxon>Spiralia</taxon>
        <taxon>Gnathifera</taxon>
        <taxon>Rotifera</taxon>
        <taxon>Eurotatoria</taxon>
        <taxon>Bdelloidea</taxon>
        <taxon>Philodinida</taxon>
        <taxon>Philodinidae</taxon>
        <taxon>Rotaria</taxon>
    </lineage>
</organism>
<feature type="non-terminal residue" evidence="4">
    <location>
        <position position="1"/>
    </location>
</feature>
<dbReference type="GO" id="GO:0006616">
    <property type="term" value="P:SRP-dependent cotranslational protein targeting to membrane, translocation"/>
    <property type="evidence" value="ECO:0007669"/>
    <property type="project" value="TreeGrafter"/>
</dbReference>
<name>A0A820DPX3_9BILA</name>
<evidence type="ECO:0000259" key="3">
    <source>
        <dbReference type="Pfam" id="PF00448"/>
    </source>
</evidence>
<dbReference type="GO" id="GO:0008312">
    <property type="term" value="F:7S RNA binding"/>
    <property type="evidence" value="ECO:0007669"/>
    <property type="project" value="TreeGrafter"/>
</dbReference>
<dbReference type="Proteomes" id="UP000663866">
    <property type="component" value="Unassembled WGS sequence"/>
</dbReference>
<evidence type="ECO:0000256" key="2">
    <source>
        <dbReference type="ARBA" id="ARBA00023134"/>
    </source>
</evidence>
<dbReference type="InterPro" id="IPR027417">
    <property type="entry name" value="P-loop_NTPase"/>
</dbReference>
<dbReference type="Pfam" id="PF00448">
    <property type="entry name" value="SRP54"/>
    <property type="match status" value="1"/>
</dbReference>
<dbReference type="GO" id="GO:0030942">
    <property type="term" value="F:endoplasmic reticulum signal peptide binding"/>
    <property type="evidence" value="ECO:0007669"/>
    <property type="project" value="TreeGrafter"/>
</dbReference>
<keyword evidence="5" id="KW-1185">Reference proteome</keyword>
<protein>
    <recommendedName>
        <fullName evidence="3">SRP54-type proteins GTP-binding domain-containing protein</fullName>
    </recommendedName>
</protein>
<feature type="domain" description="SRP54-type proteins GTP-binding" evidence="3">
    <location>
        <begin position="1"/>
        <end position="55"/>
    </location>
</feature>
<keyword evidence="2" id="KW-0342">GTP-binding</keyword>
<dbReference type="PANTHER" id="PTHR11564">
    <property type="entry name" value="SIGNAL RECOGNITION PARTICLE 54K PROTEIN SRP54"/>
    <property type="match status" value="1"/>
</dbReference>